<feature type="compositionally biased region" description="Basic and acidic residues" evidence="1">
    <location>
        <begin position="27"/>
        <end position="38"/>
    </location>
</feature>
<evidence type="ECO:0000256" key="1">
    <source>
        <dbReference type="SAM" id="MobiDB-lite"/>
    </source>
</evidence>
<dbReference type="EMBL" id="SGPM01000277">
    <property type="protein sequence ID" value="THH27131.1"/>
    <property type="molecule type" value="Genomic_DNA"/>
</dbReference>
<feature type="region of interest" description="Disordered" evidence="1">
    <location>
        <begin position="1"/>
        <end position="66"/>
    </location>
</feature>
<evidence type="ECO:0000313" key="2">
    <source>
        <dbReference type="EMBL" id="THH27131.1"/>
    </source>
</evidence>
<comment type="caution">
    <text evidence="2">The sequence shown here is derived from an EMBL/GenBank/DDBJ whole genome shotgun (WGS) entry which is preliminary data.</text>
</comment>
<organism evidence="2 3">
    <name type="scientific">Antrodiella citrinella</name>
    <dbReference type="NCBI Taxonomy" id="2447956"/>
    <lineage>
        <taxon>Eukaryota</taxon>
        <taxon>Fungi</taxon>
        <taxon>Dikarya</taxon>
        <taxon>Basidiomycota</taxon>
        <taxon>Agaricomycotina</taxon>
        <taxon>Agaricomycetes</taxon>
        <taxon>Polyporales</taxon>
        <taxon>Steccherinaceae</taxon>
        <taxon>Antrodiella</taxon>
    </lineage>
</organism>
<feature type="compositionally biased region" description="Polar residues" evidence="1">
    <location>
        <begin position="47"/>
        <end position="60"/>
    </location>
</feature>
<name>A0A4S4MPZ6_9APHY</name>
<reference evidence="2 3" key="1">
    <citation type="submission" date="2019-02" db="EMBL/GenBank/DDBJ databases">
        <title>Genome sequencing of the rare red list fungi Antrodiella citrinella (Flaviporus citrinellus).</title>
        <authorList>
            <person name="Buettner E."/>
            <person name="Kellner H."/>
        </authorList>
    </citation>
    <scope>NUCLEOTIDE SEQUENCE [LARGE SCALE GENOMIC DNA]</scope>
    <source>
        <strain evidence="2 3">DSM 108506</strain>
    </source>
</reference>
<proteinExistence type="predicted"/>
<accession>A0A4S4MPZ6</accession>
<feature type="compositionally biased region" description="Basic residues" evidence="1">
    <location>
        <begin position="1"/>
        <end position="12"/>
    </location>
</feature>
<evidence type="ECO:0000313" key="3">
    <source>
        <dbReference type="Proteomes" id="UP000308730"/>
    </source>
</evidence>
<dbReference type="Proteomes" id="UP000308730">
    <property type="component" value="Unassembled WGS sequence"/>
</dbReference>
<dbReference type="AlphaFoldDB" id="A0A4S4MPZ6"/>
<gene>
    <name evidence="2" type="ORF">EUX98_g7053</name>
</gene>
<protein>
    <submittedName>
        <fullName evidence="2">Uncharacterized protein</fullName>
    </submittedName>
</protein>
<sequence>MSQTPQKKRREAKVKAEPPSATRVLRPRVEGKVVKPSRDQAPARVHTATSPIHSPQSRRGASTPFLDMKSTSAGNTGSMMIKNEDSAVKLPVYPNLGNGHTRAQADGGPFHTSTSFASVPGPGQEAFPDGRPTMPYSKRYPATSTLSTSDWSALMEQRRRYIYTDRQGNWQEELASDDDDAARGVAREPSLGVICEGRKDQYAESGID</sequence>
<feature type="region of interest" description="Disordered" evidence="1">
    <location>
        <begin position="105"/>
        <end position="144"/>
    </location>
</feature>
<keyword evidence="3" id="KW-1185">Reference proteome</keyword>